<feature type="transmembrane region" description="Helical" evidence="6">
    <location>
        <begin position="110"/>
        <end position="133"/>
    </location>
</feature>
<dbReference type="InterPro" id="IPR014128">
    <property type="entry name" value="T4SS_TraD"/>
</dbReference>
<name>A0A853F4D8_9GAMM</name>
<keyword evidence="3 6" id="KW-0812">Transmembrane</keyword>
<evidence type="ECO:0000256" key="5">
    <source>
        <dbReference type="ARBA" id="ARBA00023136"/>
    </source>
</evidence>
<reference evidence="8 9" key="1">
    <citation type="submission" date="2020-05" db="EMBL/GenBank/DDBJ databases">
        <title>Horizontal transmission and recombination maintain forever young bacterial symbiont genomes.</title>
        <authorList>
            <person name="Russell S.L."/>
            <person name="Pepper-Tunick E."/>
            <person name="Svedberg J."/>
            <person name="Byrne A."/>
            <person name="Ruelas Castillo J."/>
            <person name="Vollmers C."/>
            <person name="Beinart R.A."/>
            <person name="Corbett-Detig R."/>
        </authorList>
    </citation>
    <scope>NUCLEOTIDE SEQUENCE [LARGE SCALE GENOMIC DNA]</scope>
    <source>
        <strain evidence="8">455</strain>
    </source>
</reference>
<evidence type="ECO:0000256" key="1">
    <source>
        <dbReference type="ARBA" id="ARBA00004651"/>
    </source>
</evidence>
<comment type="caution">
    <text evidence="8">The sequence shown here is derived from an EMBL/GenBank/DDBJ whole genome shotgun (WGS) entry which is preliminary data.</text>
</comment>
<sequence length="650" mass="73648">MKKNSKAKDWLRGGQIVDHNIRMFKQTAKRVFLATLIITASYIAIYSVFNTTTNDRKLAINYYYSSLMNNIGIGHGTNKVFFNRKTMVFKHSVVANAKVFKNASIRINDILFVAFLHSLLLNIVVYMLISWYIRRRGKVEQSDKFLRGGKLVENNTFKNAVKNKQFNKHLSLGIIPILKGSETTHFEISGTTGSGKSQTLKHLLADVINRGDRAVVYSTSDEFIANFYQEDRDIILNPLDDRCPGWSIWNETKEVYHYDDVAASLIPEVENGQNDPFWINSARSLLANAARKLKDEGEYSTKLLFDKLLGTSLSDIARLVKDTEAATIFAEGAEKTALSIRSTLLSNIASLKFLTNDDSNFSIRDWVKNEDDNQGCVFITSIADQHEVLKPLISCWVDIFASSVLSLSENRDRRIWLFIDELPSLHKLKSLQNMLAQSRKYGGCCVVSYQGYSQIEEIYGVKGAKSLSNLTATKVFFRNNDEYNAKQASIQLGREEIKSTNENISMGANTMRDAISITQNEKLRELVLPTQIFNLNDLHGFYRLPGDYPVVIFKQELFKSTKKIEPGFVPSTKENHIYMLEGQSTNETSSEDIFLNNTGTDTDSEIPSYVTEEIPEQPTLNSDIQNSFEFIDDNSKDDVSHNKSKLLRGV</sequence>
<organism evidence="8 9">
    <name type="scientific">Candidatus Thiodubiliella endoseptemdiera</name>
    <dbReference type="NCBI Taxonomy" id="2738886"/>
    <lineage>
        <taxon>Bacteria</taxon>
        <taxon>Pseudomonadati</taxon>
        <taxon>Pseudomonadota</taxon>
        <taxon>Gammaproteobacteria</taxon>
        <taxon>Candidatus Pseudothioglobaceae</taxon>
        <taxon>Candidatus Thiodubiliella</taxon>
    </lineage>
</organism>
<evidence type="ECO:0000256" key="6">
    <source>
        <dbReference type="SAM" id="Phobius"/>
    </source>
</evidence>
<dbReference type="AlphaFoldDB" id="A0A853F4D8"/>
<dbReference type="PANTHER" id="PTHR37937:SF1">
    <property type="entry name" value="CONJUGATIVE TRANSFER: DNA TRANSPORT"/>
    <property type="match status" value="1"/>
</dbReference>
<keyword evidence="2" id="KW-1003">Cell membrane</keyword>
<accession>A0A853F4D8</accession>
<comment type="subcellular location">
    <subcellularLocation>
        <location evidence="1">Cell membrane</location>
        <topology evidence="1">Multi-pass membrane protein</topology>
    </subcellularLocation>
</comment>
<keyword evidence="4 6" id="KW-1133">Transmembrane helix</keyword>
<dbReference type="Pfam" id="PF10412">
    <property type="entry name" value="TrwB_AAD_bind"/>
    <property type="match status" value="1"/>
</dbReference>
<keyword evidence="5 6" id="KW-0472">Membrane</keyword>
<evidence type="ECO:0000256" key="2">
    <source>
        <dbReference type="ARBA" id="ARBA00022475"/>
    </source>
</evidence>
<dbReference type="PANTHER" id="PTHR37937">
    <property type="entry name" value="CONJUGATIVE TRANSFER: DNA TRANSPORT"/>
    <property type="match status" value="1"/>
</dbReference>
<protein>
    <submittedName>
        <fullName evidence="8">Type IV conjugative transfer system coupling protein TraD</fullName>
    </submittedName>
</protein>
<dbReference type="CDD" id="cd01127">
    <property type="entry name" value="TrwB_TraG_TraD_VirD4"/>
    <property type="match status" value="1"/>
</dbReference>
<feature type="domain" description="Type IV secretion system coupling protein TraD DNA-binding" evidence="7">
    <location>
        <begin position="170"/>
        <end position="552"/>
    </location>
</feature>
<dbReference type="InterPro" id="IPR051539">
    <property type="entry name" value="T4SS-coupling_protein"/>
</dbReference>
<evidence type="ECO:0000256" key="4">
    <source>
        <dbReference type="ARBA" id="ARBA00022989"/>
    </source>
</evidence>
<dbReference type="GO" id="GO:0005886">
    <property type="term" value="C:plasma membrane"/>
    <property type="evidence" value="ECO:0007669"/>
    <property type="project" value="UniProtKB-SubCell"/>
</dbReference>
<feature type="transmembrane region" description="Helical" evidence="6">
    <location>
        <begin position="31"/>
        <end position="49"/>
    </location>
</feature>
<dbReference type="InterPro" id="IPR027417">
    <property type="entry name" value="P-loop_NTPase"/>
</dbReference>
<proteinExistence type="predicted"/>
<evidence type="ECO:0000259" key="7">
    <source>
        <dbReference type="Pfam" id="PF10412"/>
    </source>
</evidence>
<evidence type="ECO:0000256" key="3">
    <source>
        <dbReference type="ARBA" id="ARBA00022692"/>
    </source>
</evidence>
<dbReference type="EMBL" id="JACCHT010000002">
    <property type="protein sequence ID" value="NYT27871.1"/>
    <property type="molecule type" value="Genomic_DNA"/>
</dbReference>
<evidence type="ECO:0000313" key="9">
    <source>
        <dbReference type="Proteomes" id="UP000568751"/>
    </source>
</evidence>
<dbReference type="InterPro" id="IPR019476">
    <property type="entry name" value="T4SS_TraD_DNA-bd"/>
</dbReference>
<dbReference type="Proteomes" id="UP000568751">
    <property type="component" value="Unassembled WGS sequence"/>
</dbReference>
<evidence type="ECO:0000313" key="8">
    <source>
        <dbReference type="EMBL" id="NYT27871.1"/>
    </source>
</evidence>
<gene>
    <name evidence="8" type="primary">traD</name>
    <name evidence="8" type="ORF">H0A76_08235</name>
</gene>
<dbReference type="NCBIfam" id="TIGR02759">
    <property type="entry name" value="TraD_Ftype"/>
    <property type="match status" value="1"/>
</dbReference>
<dbReference type="SUPFAM" id="SSF52540">
    <property type="entry name" value="P-loop containing nucleoside triphosphate hydrolases"/>
    <property type="match status" value="1"/>
</dbReference>
<dbReference type="Gene3D" id="3.40.50.300">
    <property type="entry name" value="P-loop containing nucleotide triphosphate hydrolases"/>
    <property type="match status" value="2"/>
</dbReference>